<evidence type="ECO:0000313" key="4">
    <source>
        <dbReference type="RefSeq" id="XP_011302243.1"/>
    </source>
</evidence>
<dbReference type="RefSeq" id="XP_011302243.1">
    <property type="nucleotide sequence ID" value="XM_011303941.1"/>
</dbReference>
<evidence type="ECO:0000259" key="2">
    <source>
        <dbReference type="PROSITE" id="PS50181"/>
    </source>
</evidence>
<sequence length="408" mass="46459">MGESLINEQIDDYDTSSSPAILDLPDDCLIKIFSFLEIAEKLKVEGVCKRWYRISKRGWPDVESLSLTCRDFGGNIKQATRILRRSGRLLKSLRIEVNSQMSIYQKVLQKHCPHIRKIELIFNCWAFRSVLKTHSKNLSALFPSLKKIDWLVMMHVNEEVGNRQLKALPERLQGLEITGSWVYAISCPFSANIVRFPNLRVLSLNNFIIEKESLSGFEKLENLTALDLSFCHVPDESIRKIQLFSRLEKLELKRKAIEGLDPSSIHDDHICEIVEGCPKLRDLKLDGLESLSNLSFRAISTLKHLETLHMENLPRVTSRAITNQLQVQNLNCSHCPGIDNEGLNVLIQNSQNLVHLKAQGTADMSSFLQSASEAIKFRNKNSQLTLDVGDSLNSWQRPENFSPLILLI</sequence>
<evidence type="ECO:0000313" key="3">
    <source>
        <dbReference type="Proteomes" id="UP000694866"/>
    </source>
</evidence>
<feature type="domain" description="F-box" evidence="2">
    <location>
        <begin position="18"/>
        <end position="62"/>
    </location>
</feature>
<dbReference type="InterPro" id="IPR001810">
    <property type="entry name" value="F-box_dom"/>
</dbReference>
<dbReference type="SUPFAM" id="SSF81383">
    <property type="entry name" value="F-box domain"/>
    <property type="match status" value="1"/>
</dbReference>
<dbReference type="SMART" id="SM00367">
    <property type="entry name" value="LRR_CC"/>
    <property type="match status" value="3"/>
</dbReference>
<dbReference type="GeneID" id="105266057"/>
<keyword evidence="3" id="KW-1185">Reference proteome</keyword>
<gene>
    <name evidence="4" type="primary">LOC105266057</name>
</gene>
<dbReference type="InterPro" id="IPR006553">
    <property type="entry name" value="Leu-rich_rpt_Cys-con_subtyp"/>
</dbReference>
<dbReference type="Proteomes" id="UP000694866">
    <property type="component" value="Unplaced"/>
</dbReference>
<name>A0A9R1TZN3_9HYME</name>
<organism evidence="3 4">
    <name type="scientific">Fopius arisanus</name>
    <dbReference type="NCBI Taxonomy" id="64838"/>
    <lineage>
        <taxon>Eukaryota</taxon>
        <taxon>Metazoa</taxon>
        <taxon>Ecdysozoa</taxon>
        <taxon>Arthropoda</taxon>
        <taxon>Hexapoda</taxon>
        <taxon>Insecta</taxon>
        <taxon>Pterygota</taxon>
        <taxon>Neoptera</taxon>
        <taxon>Endopterygota</taxon>
        <taxon>Hymenoptera</taxon>
        <taxon>Apocrita</taxon>
        <taxon>Ichneumonoidea</taxon>
        <taxon>Braconidae</taxon>
        <taxon>Opiinae</taxon>
        <taxon>Fopius</taxon>
    </lineage>
</organism>
<dbReference type="GO" id="GO:0031146">
    <property type="term" value="P:SCF-dependent proteasomal ubiquitin-dependent protein catabolic process"/>
    <property type="evidence" value="ECO:0007669"/>
    <property type="project" value="TreeGrafter"/>
</dbReference>
<dbReference type="Pfam" id="PF12937">
    <property type="entry name" value="F-box-like"/>
    <property type="match status" value="1"/>
</dbReference>
<keyword evidence="1" id="KW-0833">Ubl conjugation pathway</keyword>
<accession>A0A9R1TZN3</accession>
<dbReference type="InterPro" id="IPR036047">
    <property type="entry name" value="F-box-like_dom_sf"/>
</dbReference>
<reference evidence="4" key="1">
    <citation type="submission" date="2025-08" db="UniProtKB">
        <authorList>
            <consortium name="RefSeq"/>
        </authorList>
    </citation>
    <scope>IDENTIFICATION</scope>
    <source>
        <strain evidence="4">USDA-PBARC FA_bdor</strain>
        <tissue evidence="4">Whole organism</tissue>
    </source>
</reference>
<protein>
    <submittedName>
        <fullName evidence="4">F-box/LRR-repeat protein 7-like</fullName>
    </submittedName>
</protein>
<evidence type="ECO:0000256" key="1">
    <source>
        <dbReference type="ARBA" id="ARBA00022786"/>
    </source>
</evidence>
<dbReference type="KEGG" id="fas:105266057"/>
<dbReference type="GO" id="GO:0019005">
    <property type="term" value="C:SCF ubiquitin ligase complex"/>
    <property type="evidence" value="ECO:0007669"/>
    <property type="project" value="TreeGrafter"/>
</dbReference>
<dbReference type="Gene3D" id="3.80.10.10">
    <property type="entry name" value="Ribonuclease Inhibitor"/>
    <property type="match status" value="3"/>
</dbReference>
<dbReference type="OrthoDB" id="7689274at2759"/>
<dbReference type="PROSITE" id="PS50181">
    <property type="entry name" value="FBOX"/>
    <property type="match status" value="1"/>
</dbReference>
<dbReference type="SMART" id="SM00256">
    <property type="entry name" value="FBOX"/>
    <property type="match status" value="1"/>
</dbReference>
<proteinExistence type="predicted"/>
<dbReference type="AlphaFoldDB" id="A0A9R1TZN3"/>
<dbReference type="SUPFAM" id="SSF52047">
    <property type="entry name" value="RNI-like"/>
    <property type="match status" value="1"/>
</dbReference>
<dbReference type="PANTHER" id="PTHR13318:SF95">
    <property type="entry name" value="F-BOX PROTEIN YLR352W"/>
    <property type="match status" value="1"/>
</dbReference>
<dbReference type="InterPro" id="IPR032675">
    <property type="entry name" value="LRR_dom_sf"/>
</dbReference>
<dbReference type="PANTHER" id="PTHR13318">
    <property type="entry name" value="PARTNER OF PAIRED, ISOFORM B-RELATED"/>
    <property type="match status" value="1"/>
</dbReference>